<dbReference type="PANTHER" id="PTHR11908">
    <property type="entry name" value="XANTHINE DEHYDROGENASE"/>
    <property type="match status" value="1"/>
</dbReference>
<evidence type="ECO:0000259" key="3">
    <source>
        <dbReference type="SMART" id="SM01008"/>
    </source>
</evidence>
<dbReference type="EMBL" id="LAZR01039635">
    <property type="protein sequence ID" value="KKL16509.1"/>
    <property type="molecule type" value="Genomic_DNA"/>
</dbReference>
<dbReference type="Pfam" id="PF02738">
    <property type="entry name" value="MoCoBD_1"/>
    <property type="match status" value="1"/>
</dbReference>
<dbReference type="InterPro" id="IPR037165">
    <property type="entry name" value="AldOxase/xan_DH_Mopterin-bd_sf"/>
</dbReference>
<dbReference type="Gene3D" id="3.30.365.10">
    <property type="entry name" value="Aldehyde oxidase/xanthine dehydrogenase, molybdopterin binding domain"/>
    <property type="match status" value="2"/>
</dbReference>
<evidence type="ECO:0000313" key="4">
    <source>
        <dbReference type="EMBL" id="KKL16509.1"/>
    </source>
</evidence>
<dbReference type="SMART" id="SM01008">
    <property type="entry name" value="Ald_Xan_dh_C"/>
    <property type="match status" value="1"/>
</dbReference>
<dbReference type="AlphaFoldDB" id="A0A0F9B3K2"/>
<dbReference type="SUPFAM" id="SSF56003">
    <property type="entry name" value="Molybdenum cofactor-binding domain"/>
    <property type="match status" value="1"/>
</dbReference>
<evidence type="ECO:0000256" key="2">
    <source>
        <dbReference type="ARBA" id="ARBA00023002"/>
    </source>
</evidence>
<dbReference type="InterPro" id="IPR000674">
    <property type="entry name" value="Ald_Oxase/Xan_DH_a/b"/>
</dbReference>
<feature type="domain" description="Aldehyde oxidase/xanthine dehydrogenase a/b hammerhead" evidence="3">
    <location>
        <begin position="19"/>
        <end position="122"/>
    </location>
</feature>
<comment type="caution">
    <text evidence="4">The sequence shown here is derived from an EMBL/GenBank/DDBJ whole genome shotgun (WGS) entry which is preliminary data.</text>
</comment>
<name>A0A0F9B3K2_9ZZZZ</name>
<keyword evidence="2" id="KW-0560">Oxidoreductase</keyword>
<keyword evidence="1" id="KW-0500">Molybdenum</keyword>
<accession>A0A0F9B3K2</accession>
<dbReference type="InterPro" id="IPR008274">
    <property type="entry name" value="AldOxase/xan_DH_MoCoBD1"/>
</dbReference>
<evidence type="ECO:0000256" key="1">
    <source>
        <dbReference type="ARBA" id="ARBA00022505"/>
    </source>
</evidence>
<dbReference type="GO" id="GO:0005506">
    <property type="term" value="F:iron ion binding"/>
    <property type="evidence" value="ECO:0007669"/>
    <property type="project" value="InterPro"/>
</dbReference>
<dbReference type="InterPro" id="IPR016208">
    <property type="entry name" value="Ald_Oxase/xanthine_DH-like"/>
</dbReference>
<dbReference type="Pfam" id="PF01315">
    <property type="entry name" value="Ald_Xan_dh_C"/>
    <property type="match status" value="1"/>
</dbReference>
<reference evidence="4" key="1">
    <citation type="journal article" date="2015" name="Nature">
        <title>Complex archaea that bridge the gap between prokaryotes and eukaryotes.</title>
        <authorList>
            <person name="Spang A."/>
            <person name="Saw J.H."/>
            <person name="Jorgensen S.L."/>
            <person name="Zaremba-Niedzwiedzka K."/>
            <person name="Martijn J."/>
            <person name="Lind A.E."/>
            <person name="van Eijk R."/>
            <person name="Schleper C."/>
            <person name="Guy L."/>
            <person name="Ettema T.J."/>
        </authorList>
    </citation>
    <scope>NUCLEOTIDE SEQUENCE</scope>
</reference>
<sequence>MIKKISEPVNRPDAAAKTGGYACYIDDMYFEGALFAVTLRSERPRAVIEDIEMPDLPDGYYIVDKDDVPGMNRVKMLVDDQPFFAEDTVNYIGEPILLVAGPDRAKIETILSMIRVRYADLEPVLSIEETASAGKDPIYSTDNCFAYYEIKKGDIEKAFDNAKEILMYEYRTGLQEQLYLEPQGVVGVYENGQVTVYGSMQCPYYIKAALVQGLGWDEGRIRVVQAATGGAFGGKEEYPSIIAGHAAFAAVKTGKPVRLIFNRREDISSTTKRHPSIIKIRTALDGSNRIIALEADIRLDGGAYAGLSPVVLQRAMFAASGAYSIPNVMVSGRVLATNNVPSGAMRGFGAPQSFFAVEMHMQNIARKLGMDPLDIKMDHILKRGDSTVTGGELRHDVKLPEMISFAEEMSGYRGKQKAFRGNTGDVLRG</sequence>
<gene>
    <name evidence="4" type="ORF">LCGC14_2494860</name>
</gene>
<dbReference type="PANTHER" id="PTHR11908:SF132">
    <property type="entry name" value="ALDEHYDE OXIDASE 1-RELATED"/>
    <property type="match status" value="1"/>
</dbReference>
<proteinExistence type="predicted"/>
<organism evidence="4">
    <name type="scientific">marine sediment metagenome</name>
    <dbReference type="NCBI Taxonomy" id="412755"/>
    <lineage>
        <taxon>unclassified sequences</taxon>
        <taxon>metagenomes</taxon>
        <taxon>ecological metagenomes</taxon>
    </lineage>
</organism>
<feature type="non-terminal residue" evidence="4">
    <location>
        <position position="429"/>
    </location>
</feature>
<dbReference type="InterPro" id="IPR036856">
    <property type="entry name" value="Ald_Oxase/Xan_DH_a/b_sf"/>
</dbReference>
<dbReference type="Gene3D" id="3.90.1170.50">
    <property type="entry name" value="Aldehyde oxidase/xanthine dehydrogenase, a/b hammerhead"/>
    <property type="match status" value="1"/>
</dbReference>
<protein>
    <recommendedName>
        <fullName evidence="3">Aldehyde oxidase/xanthine dehydrogenase a/b hammerhead domain-containing protein</fullName>
    </recommendedName>
</protein>
<dbReference type="GO" id="GO:0016491">
    <property type="term" value="F:oxidoreductase activity"/>
    <property type="evidence" value="ECO:0007669"/>
    <property type="project" value="UniProtKB-KW"/>
</dbReference>
<dbReference type="SUPFAM" id="SSF54665">
    <property type="entry name" value="CO dehydrogenase molybdoprotein N-domain-like"/>
    <property type="match status" value="1"/>
</dbReference>